<evidence type="ECO:0000256" key="4">
    <source>
        <dbReference type="ARBA" id="ARBA00022695"/>
    </source>
</evidence>
<dbReference type="InterPro" id="IPR008921">
    <property type="entry name" value="DNA_pol3_clamp-load_cplx_C"/>
</dbReference>
<dbReference type="Pfam" id="PF06144">
    <property type="entry name" value="DNA_pol3_delta"/>
    <property type="match status" value="1"/>
</dbReference>
<comment type="similarity">
    <text evidence="7">Belongs to the DNA polymerase HolA subunit family.</text>
</comment>
<accession>A0A2U2DHK2</accession>
<dbReference type="EC" id="2.7.7.7" evidence="1"/>
<reference evidence="10 11" key="1">
    <citation type="submission" date="2018-05" db="EMBL/GenBank/DDBJ databases">
        <title>The draft genome of strain NS-104.</title>
        <authorList>
            <person name="Hang P."/>
            <person name="Jiang J."/>
        </authorList>
    </citation>
    <scope>NUCLEOTIDE SEQUENCE [LARGE SCALE GENOMIC DNA]</scope>
    <source>
        <strain evidence="10 11">NS-104</strain>
    </source>
</reference>
<dbReference type="NCBIfam" id="TIGR01128">
    <property type="entry name" value="holA"/>
    <property type="match status" value="1"/>
</dbReference>
<evidence type="ECO:0000256" key="6">
    <source>
        <dbReference type="ARBA" id="ARBA00022932"/>
    </source>
</evidence>
<keyword evidence="3" id="KW-0808">Transferase</keyword>
<dbReference type="GO" id="GO:0006261">
    <property type="term" value="P:DNA-templated DNA replication"/>
    <property type="evidence" value="ECO:0007669"/>
    <property type="project" value="TreeGrafter"/>
</dbReference>
<keyword evidence="4" id="KW-0548">Nucleotidyltransferase</keyword>
<evidence type="ECO:0000256" key="2">
    <source>
        <dbReference type="ARBA" id="ARBA00017703"/>
    </source>
</evidence>
<sequence>MAEVKSHEFDQFLRNSARLYRIFIIYGPDRGLVSERAGLIAAGTKVPADDPFAFVKLDVTDLHGNAGRLLDEAYAIGLFGGQRLIWLRGVSNEKPVIEAVQALIDKPPEDCTLILEAGDLKKGVGLRKLADGARSIASIPCYSDDGRALNALVDSELSSESLKITPSARHLLLEFLGGDRIASRNEIQKLALYCRGLDTVDEQHVFDIIGDASAISADDAVDAVLKGDKEGFLHETRKIATSKMSIFLVLQSCLRQLQLLDVMRAEMDEKNTQPAQIMQTLGRHLYFRRKPVIEALLKNWSAATIAREMNRVQSAILQTRQRQSLEESIALQTLLAVVLQAGRKS</sequence>
<name>A0A2U2DHK2_9HYPH</name>
<keyword evidence="11" id="KW-1185">Reference proteome</keyword>
<keyword evidence="5" id="KW-0235">DNA replication</keyword>
<dbReference type="RefSeq" id="WP_109461845.1">
    <property type="nucleotide sequence ID" value="NZ_QFBC01000021.1"/>
</dbReference>
<comment type="caution">
    <text evidence="10">The sequence shown here is derived from an EMBL/GenBank/DDBJ whole genome shotgun (WGS) entry which is preliminary data.</text>
</comment>
<dbReference type="GO" id="GO:0009360">
    <property type="term" value="C:DNA polymerase III complex"/>
    <property type="evidence" value="ECO:0007669"/>
    <property type="project" value="InterPro"/>
</dbReference>
<organism evidence="10 11">
    <name type="scientific">Metarhizobium album</name>
    <dbReference type="NCBI Taxonomy" id="2182425"/>
    <lineage>
        <taxon>Bacteria</taxon>
        <taxon>Pseudomonadati</taxon>
        <taxon>Pseudomonadota</taxon>
        <taxon>Alphaproteobacteria</taxon>
        <taxon>Hyphomicrobiales</taxon>
        <taxon>Rhizobiaceae</taxon>
        <taxon>Metarhizobium</taxon>
    </lineage>
</organism>
<evidence type="ECO:0000256" key="5">
    <source>
        <dbReference type="ARBA" id="ARBA00022705"/>
    </source>
</evidence>
<evidence type="ECO:0000313" key="10">
    <source>
        <dbReference type="EMBL" id="PWE52721.1"/>
    </source>
</evidence>
<evidence type="ECO:0000256" key="8">
    <source>
        <dbReference type="ARBA" id="ARBA00049244"/>
    </source>
</evidence>
<dbReference type="Gene3D" id="1.10.8.60">
    <property type="match status" value="1"/>
</dbReference>
<dbReference type="Gene3D" id="1.20.272.10">
    <property type="match status" value="1"/>
</dbReference>
<protein>
    <recommendedName>
        <fullName evidence="2">DNA polymerase III subunit delta</fullName>
        <ecNumber evidence="1">2.7.7.7</ecNumber>
    </recommendedName>
</protein>
<evidence type="ECO:0000256" key="7">
    <source>
        <dbReference type="ARBA" id="ARBA00034754"/>
    </source>
</evidence>
<dbReference type="EMBL" id="QFBC01000021">
    <property type="protein sequence ID" value="PWE52721.1"/>
    <property type="molecule type" value="Genomic_DNA"/>
</dbReference>
<dbReference type="OrthoDB" id="9804983at2"/>
<evidence type="ECO:0000259" key="9">
    <source>
        <dbReference type="Pfam" id="PF06144"/>
    </source>
</evidence>
<dbReference type="AlphaFoldDB" id="A0A2U2DHK2"/>
<evidence type="ECO:0000313" key="11">
    <source>
        <dbReference type="Proteomes" id="UP000245252"/>
    </source>
</evidence>
<comment type="catalytic activity">
    <reaction evidence="8">
        <text>DNA(n) + a 2'-deoxyribonucleoside 5'-triphosphate = DNA(n+1) + diphosphate</text>
        <dbReference type="Rhea" id="RHEA:22508"/>
        <dbReference type="Rhea" id="RHEA-COMP:17339"/>
        <dbReference type="Rhea" id="RHEA-COMP:17340"/>
        <dbReference type="ChEBI" id="CHEBI:33019"/>
        <dbReference type="ChEBI" id="CHEBI:61560"/>
        <dbReference type="ChEBI" id="CHEBI:173112"/>
        <dbReference type="EC" id="2.7.7.7"/>
    </reaction>
</comment>
<dbReference type="PANTHER" id="PTHR34388">
    <property type="entry name" value="DNA POLYMERASE III SUBUNIT DELTA"/>
    <property type="match status" value="1"/>
</dbReference>
<dbReference type="InterPro" id="IPR027417">
    <property type="entry name" value="P-loop_NTPase"/>
</dbReference>
<dbReference type="PANTHER" id="PTHR34388:SF1">
    <property type="entry name" value="DNA POLYMERASE III SUBUNIT DELTA"/>
    <property type="match status" value="1"/>
</dbReference>
<keyword evidence="6" id="KW-0239">DNA-directed DNA polymerase</keyword>
<evidence type="ECO:0000256" key="3">
    <source>
        <dbReference type="ARBA" id="ARBA00022679"/>
    </source>
</evidence>
<dbReference type="SUPFAM" id="SSF52540">
    <property type="entry name" value="P-loop containing nucleoside triphosphate hydrolases"/>
    <property type="match status" value="1"/>
</dbReference>
<dbReference type="InterPro" id="IPR005790">
    <property type="entry name" value="DNA_polIII_delta"/>
</dbReference>
<feature type="domain" description="DNA polymerase III delta N-terminal" evidence="9">
    <location>
        <begin position="23"/>
        <end position="124"/>
    </location>
</feature>
<dbReference type="Proteomes" id="UP000245252">
    <property type="component" value="Unassembled WGS sequence"/>
</dbReference>
<dbReference type="SUPFAM" id="SSF48019">
    <property type="entry name" value="post-AAA+ oligomerization domain-like"/>
    <property type="match status" value="1"/>
</dbReference>
<dbReference type="Gene3D" id="3.40.50.300">
    <property type="entry name" value="P-loop containing nucleotide triphosphate hydrolases"/>
    <property type="match status" value="1"/>
</dbReference>
<dbReference type="InterPro" id="IPR010372">
    <property type="entry name" value="DNA_pol3_delta_N"/>
</dbReference>
<gene>
    <name evidence="10" type="ORF">DEM27_29550</name>
</gene>
<proteinExistence type="inferred from homology"/>
<dbReference type="GO" id="GO:0003887">
    <property type="term" value="F:DNA-directed DNA polymerase activity"/>
    <property type="evidence" value="ECO:0007669"/>
    <property type="project" value="UniProtKB-KW"/>
</dbReference>
<evidence type="ECO:0000256" key="1">
    <source>
        <dbReference type="ARBA" id="ARBA00012417"/>
    </source>
</evidence>
<dbReference type="GO" id="GO:0003677">
    <property type="term" value="F:DNA binding"/>
    <property type="evidence" value="ECO:0007669"/>
    <property type="project" value="InterPro"/>
</dbReference>